<reference evidence="2 3" key="1">
    <citation type="submission" date="2018-12" db="EMBL/GenBank/DDBJ databases">
        <title>Venturia inaequalis Genome Resource.</title>
        <authorList>
            <person name="Lichtner F.J."/>
        </authorList>
    </citation>
    <scope>NUCLEOTIDE SEQUENCE [LARGE SCALE GENOMIC DNA]</scope>
    <source>
        <strain evidence="2 3">120213</strain>
    </source>
</reference>
<comment type="caution">
    <text evidence="2">The sequence shown here is derived from an EMBL/GenBank/DDBJ whole genome shotgun (WGS) entry which is preliminary data.</text>
</comment>
<evidence type="ECO:0000313" key="2">
    <source>
        <dbReference type="EMBL" id="KAE9968224.1"/>
    </source>
</evidence>
<evidence type="ECO:0000313" key="3">
    <source>
        <dbReference type="Proteomes" id="UP000447873"/>
    </source>
</evidence>
<name>A0A8H3UGE1_VENIN</name>
<feature type="non-terminal residue" evidence="2">
    <location>
        <position position="79"/>
    </location>
</feature>
<dbReference type="Proteomes" id="UP000447873">
    <property type="component" value="Unassembled WGS sequence"/>
</dbReference>
<organism evidence="2 3">
    <name type="scientific">Venturia inaequalis</name>
    <name type="common">Apple scab fungus</name>
    <dbReference type="NCBI Taxonomy" id="5025"/>
    <lineage>
        <taxon>Eukaryota</taxon>
        <taxon>Fungi</taxon>
        <taxon>Dikarya</taxon>
        <taxon>Ascomycota</taxon>
        <taxon>Pezizomycotina</taxon>
        <taxon>Dothideomycetes</taxon>
        <taxon>Pleosporomycetidae</taxon>
        <taxon>Venturiales</taxon>
        <taxon>Venturiaceae</taxon>
        <taxon>Venturia</taxon>
    </lineage>
</organism>
<gene>
    <name evidence="2" type="ORF">EG328_007678</name>
</gene>
<evidence type="ECO:0000256" key="1">
    <source>
        <dbReference type="SAM" id="MobiDB-lite"/>
    </source>
</evidence>
<accession>A0A8H3UGE1</accession>
<sequence length="79" mass="8560">MPPPVDEKPSNPIESPRSNESGQSTAVASYTPEEEKRVVRKIDRVVLTTVTTSDNGQITADSREFTSMSQIGSEITAHA</sequence>
<feature type="compositionally biased region" description="Polar residues" evidence="1">
    <location>
        <begin position="12"/>
        <end position="28"/>
    </location>
</feature>
<dbReference type="EMBL" id="WNWS01000416">
    <property type="protein sequence ID" value="KAE9968224.1"/>
    <property type="molecule type" value="Genomic_DNA"/>
</dbReference>
<protein>
    <submittedName>
        <fullName evidence="2">Uncharacterized protein</fullName>
    </submittedName>
</protein>
<proteinExistence type="predicted"/>
<feature type="region of interest" description="Disordered" evidence="1">
    <location>
        <begin position="1"/>
        <end position="36"/>
    </location>
</feature>
<dbReference type="AlphaFoldDB" id="A0A8H3UGE1"/>